<feature type="region of interest" description="Disordered" evidence="1">
    <location>
        <begin position="95"/>
        <end position="117"/>
    </location>
</feature>
<organism evidence="2 3">
    <name type="scientific">Caenorhabditis nigoni</name>
    <dbReference type="NCBI Taxonomy" id="1611254"/>
    <lineage>
        <taxon>Eukaryota</taxon>
        <taxon>Metazoa</taxon>
        <taxon>Ecdysozoa</taxon>
        <taxon>Nematoda</taxon>
        <taxon>Chromadorea</taxon>
        <taxon>Rhabditida</taxon>
        <taxon>Rhabditina</taxon>
        <taxon>Rhabditomorpha</taxon>
        <taxon>Rhabditoidea</taxon>
        <taxon>Rhabditidae</taxon>
        <taxon>Peloderinae</taxon>
        <taxon>Caenorhabditis</taxon>
    </lineage>
</organism>
<evidence type="ECO:0000313" key="3">
    <source>
        <dbReference type="Proteomes" id="UP000230233"/>
    </source>
</evidence>
<dbReference type="OrthoDB" id="4327079at2759"/>
<dbReference type="GO" id="GO:0051536">
    <property type="term" value="F:iron-sulfur cluster binding"/>
    <property type="evidence" value="ECO:0007669"/>
    <property type="project" value="InterPro"/>
</dbReference>
<evidence type="ECO:0000313" key="2">
    <source>
        <dbReference type="EMBL" id="PIC15801.1"/>
    </source>
</evidence>
<gene>
    <name evidence="2" type="primary">Cnig_chr_X.g22639</name>
    <name evidence="2" type="ORF">B9Z55_022639</name>
</gene>
<comment type="caution">
    <text evidence="2">The sequence shown here is derived from an EMBL/GenBank/DDBJ whole genome shotgun (WGS) entry which is preliminary data.</text>
</comment>
<proteinExistence type="predicted"/>
<evidence type="ECO:0000256" key="1">
    <source>
        <dbReference type="SAM" id="MobiDB-lite"/>
    </source>
</evidence>
<dbReference type="PANTHER" id="PTHR43100">
    <property type="entry name" value="GLUTAMATE SYNTHASE [NADPH] SMALL CHAIN"/>
    <property type="match status" value="1"/>
</dbReference>
<dbReference type="Gene3D" id="1.10.1060.10">
    <property type="entry name" value="Alpha-helical ferredoxin"/>
    <property type="match status" value="1"/>
</dbReference>
<protein>
    <recommendedName>
        <fullName evidence="4">Dihydroprymidine dehydrogenase domain-containing protein</fullName>
    </recommendedName>
</protein>
<accession>A0A2G5SLQ7</accession>
<dbReference type="STRING" id="1611254.A0A2G5SLQ7"/>
<dbReference type="AlphaFoldDB" id="A0A2G5SLQ7"/>
<dbReference type="EMBL" id="PDUG01000006">
    <property type="protein sequence ID" value="PIC15801.1"/>
    <property type="molecule type" value="Genomic_DNA"/>
</dbReference>
<dbReference type="Proteomes" id="UP000230233">
    <property type="component" value="Chromosome X"/>
</dbReference>
<evidence type="ECO:0008006" key="4">
    <source>
        <dbReference type="Google" id="ProtNLM"/>
    </source>
</evidence>
<dbReference type="InterPro" id="IPR051394">
    <property type="entry name" value="Glutamate_Synthase"/>
</dbReference>
<sequence length="182" mass="20734">MLKLWISIMSPMEDILLVKFKIEEFVQLIGPELGQQSLVNWLKSKHVQHVLKTNYKFRFNPSQKKTFEYCPTFVFSAWIQPQTSGLSRGARFEGEEHLQEAADQENEKKSKPDAEERLNDWDDCPEFTGRVCPAPCEGACSLGIGSPAFCINSIVCAIIHYAVMQEWMKPSSVNAKTKLEDC</sequence>
<dbReference type="InterPro" id="IPR009051">
    <property type="entry name" value="Helical_ferredxn"/>
</dbReference>
<reference evidence="3" key="1">
    <citation type="submission" date="2017-10" db="EMBL/GenBank/DDBJ databases">
        <title>Rapid genome shrinkage in a self-fertile nematode reveals novel sperm competition proteins.</title>
        <authorList>
            <person name="Yin D."/>
            <person name="Schwarz E.M."/>
            <person name="Thomas C.G."/>
            <person name="Felde R.L."/>
            <person name="Korf I.F."/>
            <person name="Cutter A.D."/>
            <person name="Schartner C.M."/>
            <person name="Ralston E.J."/>
            <person name="Meyer B.J."/>
            <person name="Haag E.S."/>
        </authorList>
    </citation>
    <scope>NUCLEOTIDE SEQUENCE [LARGE SCALE GENOMIC DNA]</scope>
    <source>
        <strain evidence="3">JU1422</strain>
    </source>
</reference>
<name>A0A2G5SLQ7_9PELO</name>
<keyword evidence="3" id="KW-1185">Reference proteome</keyword>